<proteinExistence type="predicted"/>
<keyword evidence="1" id="KW-0732">Signal</keyword>
<dbReference type="EMBL" id="FOLM01000023">
    <property type="protein sequence ID" value="SFD66207.1"/>
    <property type="molecule type" value="Genomic_DNA"/>
</dbReference>
<dbReference type="RefSeq" id="WP_139238457.1">
    <property type="nucleotide sequence ID" value="NZ_FOLM01000023.1"/>
</dbReference>
<dbReference type="AlphaFoldDB" id="A0A1I1U5Y3"/>
<organism evidence="2 3">
    <name type="scientific">Streptomyces aidingensis</name>
    <dbReference type="NCBI Taxonomy" id="910347"/>
    <lineage>
        <taxon>Bacteria</taxon>
        <taxon>Bacillati</taxon>
        <taxon>Actinomycetota</taxon>
        <taxon>Actinomycetes</taxon>
        <taxon>Kitasatosporales</taxon>
        <taxon>Streptomycetaceae</taxon>
        <taxon>Streptomyces</taxon>
    </lineage>
</organism>
<evidence type="ECO:0000256" key="1">
    <source>
        <dbReference type="SAM" id="SignalP"/>
    </source>
</evidence>
<feature type="chain" id="PRO_5011669872" description="Subtilisin inhibitor-like" evidence="1">
    <location>
        <begin position="33"/>
        <end position="108"/>
    </location>
</feature>
<evidence type="ECO:0000313" key="3">
    <source>
        <dbReference type="Proteomes" id="UP000199207"/>
    </source>
</evidence>
<feature type="signal peptide" evidence="1">
    <location>
        <begin position="1"/>
        <end position="32"/>
    </location>
</feature>
<reference evidence="2 3" key="1">
    <citation type="submission" date="2016-10" db="EMBL/GenBank/DDBJ databases">
        <authorList>
            <person name="de Groot N.N."/>
        </authorList>
    </citation>
    <scope>NUCLEOTIDE SEQUENCE [LARGE SCALE GENOMIC DNA]</scope>
    <source>
        <strain evidence="2 3">CGMCC 4.5739</strain>
    </source>
</reference>
<dbReference type="Proteomes" id="UP000199207">
    <property type="component" value="Unassembled WGS sequence"/>
</dbReference>
<gene>
    <name evidence="2" type="ORF">SAMN05421773_1233</name>
</gene>
<accession>A0A1I1U5Y3</accession>
<keyword evidence="3" id="KW-1185">Reference proteome</keyword>
<evidence type="ECO:0008006" key="4">
    <source>
        <dbReference type="Google" id="ProtNLM"/>
    </source>
</evidence>
<evidence type="ECO:0000313" key="2">
    <source>
        <dbReference type="EMBL" id="SFD66207.1"/>
    </source>
</evidence>
<sequence>MNASRSMRTAGGLLATAAFGLAALAAAPSAAAQPLPAYICEAVNPDLPRVFGSGCEALGGAPEHGPISGDFLIANEGGRNAFLCREEERYSGLADLPYRVVGFTCQPW</sequence>
<protein>
    <recommendedName>
        <fullName evidence="4">Subtilisin inhibitor-like</fullName>
    </recommendedName>
</protein>
<dbReference type="OrthoDB" id="4325178at2"/>
<name>A0A1I1U5Y3_9ACTN</name>